<proteinExistence type="predicted"/>
<keyword evidence="3" id="KW-1185">Reference proteome</keyword>
<dbReference type="EMBL" id="AGSI01000016">
    <property type="protein sequence ID" value="EIE20197.1"/>
    <property type="molecule type" value="Genomic_DNA"/>
</dbReference>
<dbReference type="RefSeq" id="XP_005644741.1">
    <property type="nucleotide sequence ID" value="XM_005644684.1"/>
</dbReference>
<evidence type="ECO:0000313" key="2">
    <source>
        <dbReference type="EMBL" id="EIE20197.1"/>
    </source>
</evidence>
<feature type="chain" id="PRO_5003637152" evidence="1">
    <location>
        <begin position="25"/>
        <end position="107"/>
    </location>
</feature>
<organism evidence="2 3">
    <name type="scientific">Coccomyxa subellipsoidea (strain C-169)</name>
    <name type="common">Green microalga</name>
    <dbReference type="NCBI Taxonomy" id="574566"/>
    <lineage>
        <taxon>Eukaryota</taxon>
        <taxon>Viridiplantae</taxon>
        <taxon>Chlorophyta</taxon>
        <taxon>core chlorophytes</taxon>
        <taxon>Trebouxiophyceae</taxon>
        <taxon>Trebouxiophyceae incertae sedis</taxon>
        <taxon>Coccomyxaceae</taxon>
        <taxon>Coccomyxa</taxon>
        <taxon>Coccomyxa subellipsoidea</taxon>
    </lineage>
</organism>
<gene>
    <name evidence="2" type="ORF">COCSUDRAFT_57919</name>
</gene>
<evidence type="ECO:0000256" key="1">
    <source>
        <dbReference type="SAM" id="SignalP"/>
    </source>
</evidence>
<evidence type="ECO:0000313" key="3">
    <source>
        <dbReference type="Proteomes" id="UP000007264"/>
    </source>
</evidence>
<name>I0YP78_COCSC</name>
<dbReference type="OrthoDB" id="10572936at2759"/>
<protein>
    <submittedName>
        <fullName evidence="2">Uncharacterized protein</fullName>
    </submittedName>
</protein>
<reference evidence="2 3" key="1">
    <citation type="journal article" date="2012" name="Genome Biol.">
        <title>The genome of the polar eukaryotic microalga coccomyxa subellipsoidea reveals traits of cold adaptation.</title>
        <authorList>
            <person name="Blanc G."/>
            <person name="Agarkova I."/>
            <person name="Grimwood J."/>
            <person name="Kuo A."/>
            <person name="Brueggeman A."/>
            <person name="Dunigan D."/>
            <person name="Gurnon J."/>
            <person name="Ladunga I."/>
            <person name="Lindquist E."/>
            <person name="Lucas S."/>
            <person name="Pangilinan J."/>
            <person name="Proschold T."/>
            <person name="Salamov A."/>
            <person name="Schmutz J."/>
            <person name="Weeks D."/>
            <person name="Yamada T."/>
            <person name="Claverie J.M."/>
            <person name="Grigoriev I."/>
            <person name="Van Etten J."/>
            <person name="Lomsadze A."/>
            <person name="Borodovsky M."/>
        </authorList>
    </citation>
    <scope>NUCLEOTIDE SEQUENCE [LARGE SCALE GENOMIC DNA]</scope>
    <source>
        <strain evidence="2 3">C-169</strain>
    </source>
</reference>
<dbReference type="AlphaFoldDB" id="I0YP78"/>
<dbReference type="Proteomes" id="UP000007264">
    <property type="component" value="Unassembled WGS sequence"/>
</dbReference>
<sequence>MRSASLLAVFALLAVGLGAAGADAELKDFSPVERESFPVNRRLQGLLLPIIAEKKKFVIPKFPLVKKQFPIVKKAQTPPAVAGTTPAVSGAPVVTTGVAVGRRLLQD</sequence>
<accession>I0YP78</accession>
<keyword evidence="1" id="KW-0732">Signal</keyword>
<feature type="signal peptide" evidence="1">
    <location>
        <begin position="1"/>
        <end position="24"/>
    </location>
</feature>
<dbReference type="GeneID" id="17038173"/>
<dbReference type="KEGG" id="csl:COCSUDRAFT_57919"/>
<comment type="caution">
    <text evidence="2">The sequence shown here is derived from an EMBL/GenBank/DDBJ whole genome shotgun (WGS) entry which is preliminary data.</text>
</comment>